<feature type="transmembrane region" description="Helical" evidence="5">
    <location>
        <begin position="107"/>
        <end position="133"/>
    </location>
</feature>
<dbReference type="PANTHER" id="PTHR47704">
    <property type="entry name" value="POTASSIUM TRANSPORTER KIMA"/>
    <property type="match status" value="1"/>
</dbReference>
<feature type="transmembrane region" description="Helical" evidence="5">
    <location>
        <begin position="47"/>
        <end position="76"/>
    </location>
</feature>
<feature type="transmembrane region" description="Helical" evidence="5">
    <location>
        <begin position="436"/>
        <end position="454"/>
    </location>
</feature>
<dbReference type="HOGENOM" id="CLU_017999_1_1_9"/>
<dbReference type="InterPro" id="IPR002293">
    <property type="entry name" value="AA/rel_permease1"/>
</dbReference>
<evidence type="ECO:0000313" key="6">
    <source>
        <dbReference type="EMBL" id="AIE61331.1"/>
    </source>
</evidence>
<name>A0A068LU67_BACMM</name>
<gene>
    <name evidence="6" type="ORF">BMMGA3_14870</name>
</gene>
<feature type="transmembrane region" description="Helical" evidence="5">
    <location>
        <begin position="255"/>
        <end position="280"/>
    </location>
</feature>
<protein>
    <submittedName>
        <fullName evidence="6">Putative amino acid permease</fullName>
    </submittedName>
</protein>
<keyword evidence="4 5" id="KW-0472">Membrane</keyword>
<feature type="transmembrane region" description="Helical" evidence="5">
    <location>
        <begin position="209"/>
        <end position="234"/>
    </location>
</feature>
<comment type="subcellular location">
    <subcellularLocation>
        <location evidence="1">Membrane</location>
        <topology evidence="1">Multi-pass membrane protein</topology>
    </subcellularLocation>
</comment>
<dbReference type="EMBL" id="CP007739">
    <property type="protein sequence ID" value="AIE61331.1"/>
    <property type="molecule type" value="Genomic_DNA"/>
</dbReference>
<feature type="transmembrane region" description="Helical" evidence="5">
    <location>
        <begin position="374"/>
        <end position="395"/>
    </location>
</feature>
<organism evidence="6 7">
    <name type="scientific">Bacillus methanolicus (strain MGA3 / ATCC 53907)</name>
    <dbReference type="NCBI Taxonomy" id="796606"/>
    <lineage>
        <taxon>Bacteria</taxon>
        <taxon>Bacillati</taxon>
        <taxon>Bacillota</taxon>
        <taxon>Bacilli</taxon>
        <taxon>Bacillales</taxon>
        <taxon>Bacillaceae</taxon>
        <taxon>Bacillus</taxon>
    </lineage>
</organism>
<accession>A0A068LU67</accession>
<keyword evidence="3 5" id="KW-1133">Transmembrane helix</keyword>
<evidence type="ECO:0000256" key="5">
    <source>
        <dbReference type="SAM" id="Phobius"/>
    </source>
</evidence>
<evidence type="ECO:0000256" key="1">
    <source>
        <dbReference type="ARBA" id="ARBA00004141"/>
    </source>
</evidence>
<feature type="transmembrane region" description="Helical" evidence="5">
    <location>
        <begin position="139"/>
        <end position="157"/>
    </location>
</feature>
<dbReference type="GO" id="GO:0022857">
    <property type="term" value="F:transmembrane transporter activity"/>
    <property type="evidence" value="ECO:0007669"/>
    <property type="project" value="InterPro"/>
</dbReference>
<dbReference type="GO" id="GO:0016020">
    <property type="term" value="C:membrane"/>
    <property type="evidence" value="ECO:0007669"/>
    <property type="project" value="UniProtKB-SubCell"/>
</dbReference>
<dbReference type="eggNOG" id="COG0531">
    <property type="taxonomic scope" value="Bacteria"/>
</dbReference>
<dbReference type="Pfam" id="PF13520">
    <property type="entry name" value="AA_permease_2"/>
    <property type="match status" value="1"/>
</dbReference>
<dbReference type="PANTHER" id="PTHR47704:SF1">
    <property type="entry name" value="POTASSIUM TRANSPORTER KIMA"/>
    <property type="match status" value="1"/>
</dbReference>
<dbReference type="Proteomes" id="UP000027602">
    <property type="component" value="Chromosome"/>
</dbReference>
<sequence>MNYWKRLLIGAPIHTKQLSEEKLTKKKALAIFSSDALSSVAYATEEILLVLVLIGTQALMYSIPIAFAIMLLLLIVTLSYRQIIHSFPSGGGAYIVAREHIGRNTSLTAGAALMIDYVLTVAVSICSGVAALLSAFPALLPYRVELAVIFVIILMIINLRGIRESANIFAFPTYIFVASIIIMIGFGIWKLQAGNWHHLAVPHHAEHFSLFSSFGTTFLLLRAFASGCSALTGVEAISNGVPAFREPSSKNAVITMFWMSFLLGTMFLGITFLANGFGVVPKENVTVVSQIANHVFGHGFFYYFIQIFTMLILFLAANTAFAGFPQLVSIIAQDGFLPRNLTKRGDRLVFSNGIIFLSVLAIILIIIFQGETHALVPLYAVGVFLSFTIAQYGLIKYFFERKSQQKVWSRIIVVGIGMIITGIVTIITAVAKFQSGAWMVVVAIPCMVLLFHKIHRHYSDLASQLSLQGQDPKQMVKVSPSKVIIPISSVSRVAINSIGYAKSISNDVVALTVYFDEKQKERAEKKWKELGFDIPLVTVHSPYRSLLMPLLQYIDTLEESERGKYITVLIPQFFVKKWWHIFLHNQTAFFLRATLLWRKDIVVSTIPYHLRK</sequence>
<keyword evidence="7" id="KW-1185">Reference proteome</keyword>
<dbReference type="Gene3D" id="1.20.1740.10">
    <property type="entry name" value="Amino acid/polyamine transporter I"/>
    <property type="match status" value="1"/>
</dbReference>
<dbReference type="STRING" id="796606.BMMGA3_14870"/>
<evidence type="ECO:0000256" key="3">
    <source>
        <dbReference type="ARBA" id="ARBA00022989"/>
    </source>
</evidence>
<dbReference type="AlphaFoldDB" id="A0A068LU67"/>
<reference evidence="6 7" key="1">
    <citation type="journal article" date="2015" name="BMC Genomics">
        <title>Transcriptome analysis of thermophilic methylotrophic Bacillus methanolicus MGA3 using RNA-sequencing provides detailed insights into its previously uncharted transcriptional landscape.</title>
        <authorList>
            <person name="Irla M."/>
            <person name="Neshat A."/>
            <person name="Brautaset T."/>
            <person name="Ruckert C."/>
            <person name="Kalinowski J."/>
            <person name="Wendisch V.F."/>
        </authorList>
    </citation>
    <scope>NUCLEOTIDE SEQUENCE [LARGE SCALE GENOMIC DNA]</scope>
    <source>
        <strain evidence="7">MGA3 / ATCC 53907</strain>
    </source>
</reference>
<evidence type="ECO:0000256" key="2">
    <source>
        <dbReference type="ARBA" id="ARBA00022692"/>
    </source>
</evidence>
<keyword evidence="2 5" id="KW-0812">Transmembrane</keyword>
<evidence type="ECO:0000313" key="7">
    <source>
        <dbReference type="Proteomes" id="UP000027602"/>
    </source>
</evidence>
<dbReference type="KEGG" id="bmet:BMMGA3_14870"/>
<feature type="transmembrane region" description="Helical" evidence="5">
    <location>
        <begin position="169"/>
        <end position="189"/>
    </location>
</feature>
<proteinExistence type="predicted"/>
<feature type="transmembrane region" description="Helical" evidence="5">
    <location>
        <begin position="348"/>
        <end position="368"/>
    </location>
</feature>
<dbReference type="InterPro" id="IPR053153">
    <property type="entry name" value="APC_K+_Transporter"/>
</dbReference>
<feature type="transmembrane region" description="Helical" evidence="5">
    <location>
        <begin position="300"/>
        <end position="327"/>
    </location>
</feature>
<feature type="transmembrane region" description="Helical" evidence="5">
    <location>
        <begin position="407"/>
        <end position="430"/>
    </location>
</feature>
<evidence type="ECO:0000256" key="4">
    <source>
        <dbReference type="ARBA" id="ARBA00023136"/>
    </source>
</evidence>
<dbReference type="RefSeq" id="WP_038502309.1">
    <property type="nucleotide sequence ID" value="NZ_CP007739.1"/>
</dbReference>